<feature type="region of interest" description="Disordered" evidence="1">
    <location>
        <begin position="32"/>
        <end position="79"/>
    </location>
</feature>
<protein>
    <submittedName>
        <fullName evidence="2">Uncharacterized protein</fullName>
    </submittedName>
</protein>
<evidence type="ECO:0000313" key="2">
    <source>
        <dbReference type="EMBL" id="CAB3985914.1"/>
    </source>
</evidence>
<proteinExistence type="predicted"/>
<dbReference type="AlphaFoldDB" id="A0A6S7FZM8"/>
<accession>A0A6S7FZM8</accession>
<comment type="caution">
    <text evidence="2">The sequence shown here is derived from an EMBL/GenBank/DDBJ whole genome shotgun (WGS) entry which is preliminary data.</text>
</comment>
<keyword evidence="3" id="KW-1185">Reference proteome</keyword>
<reference evidence="2" key="1">
    <citation type="submission" date="2020-04" db="EMBL/GenBank/DDBJ databases">
        <authorList>
            <person name="Alioto T."/>
            <person name="Alioto T."/>
            <person name="Gomez Garrido J."/>
        </authorList>
    </citation>
    <scope>NUCLEOTIDE SEQUENCE</scope>
    <source>
        <strain evidence="2">A484AB</strain>
    </source>
</reference>
<name>A0A6S7FZM8_PARCT</name>
<feature type="compositionally biased region" description="Basic residues" evidence="1">
    <location>
        <begin position="32"/>
        <end position="41"/>
    </location>
</feature>
<gene>
    <name evidence="2" type="ORF">PACLA_8A042224</name>
</gene>
<dbReference type="Proteomes" id="UP001152795">
    <property type="component" value="Unassembled WGS sequence"/>
</dbReference>
<sequence length="139" mass="15583">MAKRRNVAPAEQLVVTVLSYVYVEIKKNRRICSPAKKKRSKSQSASQSSHDDQSNDLSTPALRQSEDDNRLDNNQVKSFLDTSDADMVKQLAMCVLQKGVGRMDYINSMMIVIYDGDEDEVPPVQQNIQEASSPSNSMQ</sequence>
<dbReference type="EMBL" id="CACRXK020000938">
    <property type="protein sequence ID" value="CAB3985914.1"/>
    <property type="molecule type" value="Genomic_DNA"/>
</dbReference>
<organism evidence="2 3">
    <name type="scientific">Paramuricea clavata</name>
    <name type="common">Red gorgonian</name>
    <name type="synonym">Violescent sea-whip</name>
    <dbReference type="NCBI Taxonomy" id="317549"/>
    <lineage>
        <taxon>Eukaryota</taxon>
        <taxon>Metazoa</taxon>
        <taxon>Cnidaria</taxon>
        <taxon>Anthozoa</taxon>
        <taxon>Octocorallia</taxon>
        <taxon>Malacalcyonacea</taxon>
        <taxon>Plexauridae</taxon>
        <taxon>Paramuricea</taxon>
    </lineage>
</organism>
<evidence type="ECO:0000256" key="1">
    <source>
        <dbReference type="SAM" id="MobiDB-lite"/>
    </source>
</evidence>
<evidence type="ECO:0000313" key="3">
    <source>
        <dbReference type="Proteomes" id="UP001152795"/>
    </source>
</evidence>